<keyword evidence="1" id="KW-0175">Coiled coil</keyword>
<dbReference type="Proteomes" id="UP000250235">
    <property type="component" value="Unassembled WGS sequence"/>
</dbReference>
<proteinExistence type="predicted"/>
<evidence type="ECO:0000256" key="2">
    <source>
        <dbReference type="SAM" id="MobiDB-lite"/>
    </source>
</evidence>
<organism evidence="3 4">
    <name type="scientific">Dorcoceras hygrometricum</name>
    <dbReference type="NCBI Taxonomy" id="472368"/>
    <lineage>
        <taxon>Eukaryota</taxon>
        <taxon>Viridiplantae</taxon>
        <taxon>Streptophyta</taxon>
        <taxon>Embryophyta</taxon>
        <taxon>Tracheophyta</taxon>
        <taxon>Spermatophyta</taxon>
        <taxon>Magnoliopsida</taxon>
        <taxon>eudicotyledons</taxon>
        <taxon>Gunneridae</taxon>
        <taxon>Pentapetalae</taxon>
        <taxon>asterids</taxon>
        <taxon>lamiids</taxon>
        <taxon>Lamiales</taxon>
        <taxon>Gesneriaceae</taxon>
        <taxon>Didymocarpoideae</taxon>
        <taxon>Trichosporeae</taxon>
        <taxon>Loxocarpinae</taxon>
        <taxon>Dorcoceras</taxon>
    </lineage>
</organism>
<dbReference type="AlphaFoldDB" id="A0A2Z7BED0"/>
<feature type="compositionally biased region" description="Acidic residues" evidence="2">
    <location>
        <begin position="82"/>
        <end position="102"/>
    </location>
</feature>
<protein>
    <submittedName>
        <fullName evidence="3">Uncharacterized protein</fullName>
    </submittedName>
</protein>
<keyword evidence="4" id="KW-1185">Reference proteome</keyword>
<sequence>MDRFAYVEPSVVRYAYVEQLYLLLVVSRKEKLEKMDSAVEVFSNVNSNMKQYSAMMTSACLLRKAMSSNDDVSMRISNYDVETDEGETAEVEKAEEEIVEMESVEKDTNEAEKDEEEKDEKTTDSEDTEPLSKVLKLTETSQSDEESMPIDEILKQIPEDMLLPSTMAEEPNLIKFSRVKGADPKPARLVRPFISRHKKPLPQRPFADDFAPICVFIKPVQDLDSRRPCSAIVLRYWAEICTDVVQFSLFGHLQPVGSVNFCRDIVAVDSDLETETIPTGIFDAFQHGQSAEGFVDFFVQQISDSLTSSSPISSSLVRVLPVLVRLLPDQATAQLRASIDKIQLEQVQTRERVEELKSELSQNITKLELSFAQSTSRQYMVFRAQLNGIQKERARDKRRKRIVEVHILKTEADLVEVEVVEAEVNHHREEVVRTE</sequence>
<evidence type="ECO:0000313" key="3">
    <source>
        <dbReference type="EMBL" id="KZV32580.1"/>
    </source>
</evidence>
<evidence type="ECO:0000256" key="1">
    <source>
        <dbReference type="SAM" id="Coils"/>
    </source>
</evidence>
<dbReference type="EMBL" id="KV006430">
    <property type="protein sequence ID" value="KZV32580.1"/>
    <property type="molecule type" value="Genomic_DNA"/>
</dbReference>
<evidence type="ECO:0000313" key="4">
    <source>
        <dbReference type="Proteomes" id="UP000250235"/>
    </source>
</evidence>
<gene>
    <name evidence="3" type="ORF">F511_37302</name>
</gene>
<accession>A0A2Z7BED0</accession>
<feature type="coiled-coil region" evidence="1">
    <location>
        <begin position="339"/>
        <end position="370"/>
    </location>
</feature>
<name>A0A2Z7BED0_9LAMI</name>
<reference evidence="3 4" key="1">
    <citation type="journal article" date="2015" name="Proc. Natl. Acad. Sci. U.S.A.">
        <title>The resurrection genome of Boea hygrometrica: A blueprint for survival of dehydration.</title>
        <authorList>
            <person name="Xiao L."/>
            <person name="Yang G."/>
            <person name="Zhang L."/>
            <person name="Yang X."/>
            <person name="Zhao S."/>
            <person name="Ji Z."/>
            <person name="Zhou Q."/>
            <person name="Hu M."/>
            <person name="Wang Y."/>
            <person name="Chen M."/>
            <person name="Xu Y."/>
            <person name="Jin H."/>
            <person name="Xiao X."/>
            <person name="Hu G."/>
            <person name="Bao F."/>
            <person name="Hu Y."/>
            <person name="Wan P."/>
            <person name="Li L."/>
            <person name="Deng X."/>
            <person name="Kuang T."/>
            <person name="Xiang C."/>
            <person name="Zhu J.K."/>
            <person name="Oliver M.J."/>
            <person name="He Y."/>
        </authorList>
    </citation>
    <scope>NUCLEOTIDE SEQUENCE [LARGE SCALE GENOMIC DNA]</scope>
    <source>
        <strain evidence="4">cv. XS01</strain>
    </source>
</reference>
<feature type="region of interest" description="Disordered" evidence="2">
    <location>
        <begin position="82"/>
        <end position="147"/>
    </location>
</feature>